<accession>A0A0A9C908</accession>
<reference evidence="2" key="2">
    <citation type="journal article" date="2015" name="Data Brief">
        <title>Shoot transcriptome of the giant reed, Arundo donax.</title>
        <authorList>
            <person name="Barrero R.A."/>
            <person name="Guerrero F.D."/>
            <person name="Moolhuijzen P."/>
            <person name="Goolsby J.A."/>
            <person name="Tidwell J."/>
            <person name="Bellgard S.E."/>
            <person name="Bellgard M.I."/>
        </authorList>
    </citation>
    <scope>NUCLEOTIDE SEQUENCE</scope>
    <source>
        <tissue evidence="2">Shoot tissue taken approximately 20 cm above the soil surface</tissue>
    </source>
</reference>
<feature type="region of interest" description="Disordered" evidence="1">
    <location>
        <begin position="22"/>
        <end position="44"/>
    </location>
</feature>
<evidence type="ECO:0000313" key="2">
    <source>
        <dbReference type="EMBL" id="JAD67987.1"/>
    </source>
</evidence>
<dbReference type="EMBL" id="GBRH01229908">
    <property type="protein sequence ID" value="JAD67987.1"/>
    <property type="molecule type" value="Transcribed_RNA"/>
</dbReference>
<dbReference type="AlphaFoldDB" id="A0A0A9C908"/>
<reference evidence="2" key="1">
    <citation type="submission" date="2014-09" db="EMBL/GenBank/DDBJ databases">
        <authorList>
            <person name="Magalhaes I.L.F."/>
            <person name="Oliveira U."/>
            <person name="Santos F.R."/>
            <person name="Vidigal T.H.D.A."/>
            <person name="Brescovit A.D."/>
            <person name="Santos A.J."/>
        </authorList>
    </citation>
    <scope>NUCLEOTIDE SEQUENCE</scope>
    <source>
        <tissue evidence="2">Shoot tissue taken approximately 20 cm above the soil surface</tissue>
    </source>
</reference>
<proteinExistence type="predicted"/>
<evidence type="ECO:0000256" key="1">
    <source>
        <dbReference type="SAM" id="MobiDB-lite"/>
    </source>
</evidence>
<protein>
    <submittedName>
        <fullName evidence="2">Uncharacterized protein</fullName>
    </submittedName>
</protein>
<name>A0A0A9C908_ARUDO</name>
<sequence length="44" mass="4627">MAKKSYAGSYVGVVGPDRIESMEPATIKIRDGWSTPAPPPAPTP</sequence>
<organism evidence="2">
    <name type="scientific">Arundo donax</name>
    <name type="common">Giant reed</name>
    <name type="synonym">Donax arundinaceus</name>
    <dbReference type="NCBI Taxonomy" id="35708"/>
    <lineage>
        <taxon>Eukaryota</taxon>
        <taxon>Viridiplantae</taxon>
        <taxon>Streptophyta</taxon>
        <taxon>Embryophyta</taxon>
        <taxon>Tracheophyta</taxon>
        <taxon>Spermatophyta</taxon>
        <taxon>Magnoliopsida</taxon>
        <taxon>Liliopsida</taxon>
        <taxon>Poales</taxon>
        <taxon>Poaceae</taxon>
        <taxon>PACMAD clade</taxon>
        <taxon>Arundinoideae</taxon>
        <taxon>Arundineae</taxon>
        <taxon>Arundo</taxon>
    </lineage>
</organism>